<evidence type="ECO:0000256" key="1">
    <source>
        <dbReference type="SAM" id="MobiDB-lite"/>
    </source>
</evidence>
<dbReference type="EMBL" id="CP045890">
    <property type="protein sequence ID" value="QQP56361.1"/>
    <property type="molecule type" value="Genomic_DNA"/>
</dbReference>
<sequence length="60" mass="6816">MGKDYLGSHMRRSNEKEDKDDIEVKPLDEVDIALLKAYGQGQYSQSLKSVEGDISEITKR</sequence>
<dbReference type="GO" id="GO:0008233">
    <property type="term" value="F:peptidase activity"/>
    <property type="evidence" value="ECO:0007669"/>
    <property type="project" value="UniProtKB-KW"/>
</dbReference>
<keyword evidence="2" id="KW-0378">Hydrolase</keyword>
<accession>A0A7T8QVB9</accession>
<name>A0A7T8QVB9_CALRO</name>
<gene>
    <name evidence="2" type="ORF">FKW44_000984</name>
</gene>
<protein>
    <submittedName>
        <fullName evidence="2">26S protease regulatory subunit 7</fullName>
    </submittedName>
</protein>
<keyword evidence="2" id="KW-0645">Protease</keyword>
<keyword evidence="3" id="KW-1185">Reference proteome</keyword>
<dbReference type="AlphaFoldDB" id="A0A7T8QVB9"/>
<proteinExistence type="predicted"/>
<organism evidence="2 3">
    <name type="scientific">Caligus rogercresseyi</name>
    <name type="common">Sea louse</name>
    <dbReference type="NCBI Taxonomy" id="217165"/>
    <lineage>
        <taxon>Eukaryota</taxon>
        <taxon>Metazoa</taxon>
        <taxon>Ecdysozoa</taxon>
        <taxon>Arthropoda</taxon>
        <taxon>Crustacea</taxon>
        <taxon>Multicrustacea</taxon>
        <taxon>Hexanauplia</taxon>
        <taxon>Copepoda</taxon>
        <taxon>Siphonostomatoida</taxon>
        <taxon>Caligidae</taxon>
        <taxon>Caligus</taxon>
    </lineage>
</organism>
<feature type="compositionally biased region" description="Basic and acidic residues" evidence="1">
    <location>
        <begin position="12"/>
        <end position="23"/>
    </location>
</feature>
<feature type="non-terminal residue" evidence="2">
    <location>
        <position position="60"/>
    </location>
</feature>
<evidence type="ECO:0000313" key="2">
    <source>
        <dbReference type="EMBL" id="QQP56361.1"/>
    </source>
</evidence>
<evidence type="ECO:0000313" key="3">
    <source>
        <dbReference type="Proteomes" id="UP000595437"/>
    </source>
</evidence>
<dbReference type="GO" id="GO:0006508">
    <property type="term" value="P:proteolysis"/>
    <property type="evidence" value="ECO:0007669"/>
    <property type="project" value="UniProtKB-KW"/>
</dbReference>
<dbReference type="OrthoDB" id="1664597at2759"/>
<feature type="region of interest" description="Disordered" evidence="1">
    <location>
        <begin position="1"/>
        <end position="23"/>
    </location>
</feature>
<dbReference type="Proteomes" id="UP000595437">
    <property type="component" value="Chromosome 1"/>
</dbReference>
<reference evidence="3" key="1">
    <citation type="submission" date="2021-01" db="EMBL/GenBank/DDBJ databases">
        <title>Caligus Genome Assembly.</title>
        <authorList>
            <person name="Gallardo-Escarate C."/>
        </authorList>
    </citation>
    <scope>NUCLEOTIDE SEQUENCE [LARGE SCALE GENOMIC DNA]</scope>
</reference>